<comment type="similarity">
    <text evidence="2">Belongs to the bacterial solute-binding protein 5 family.</text>
</comment>
<dbReference type="EMBL" id="FORF01000009">
    <property type="protein sequence ID" value="SFJ01114.1"/>
    <property type="molecule type" value="Genomic_DNA"/>
</dbReference>
<dbReference type="GO" id="GO:0030288">
    <property type="term" value="C:outer membrane-bounded periplasmic space"/>
    <property type="evidence" value="ECO:0007669"/>
    <property type="project" value="TreeGrafter"/>
</dbReference>
<gene>
    <name evidence="6" type="ORF">SAMN03080618_01908</name>
</gene>
<feature type="signal peptide" evidence="4">
    <location>
        <begin position="1"/>
        <end position="28"/>
    </location>
</feature>
<dbReference type="PANTHER" id="PTHR30290:SF64">
    <property type="entry name" value="ABC TRANSPORTER PERIPLASMIC BINDING PROTEIN"/>
    <property type="match status" value="1"/>
</dbReference>
<dbReference type="Proteomes" id="UP000242763">
    <property type="component" value="Unassembled WGS sequence"/>
</dbReference>
<evidence type="ECO:0000256" key="4">
    <source>
        <dbReference type="SAM" id="SignalP"/>
    </source>
</evidence>
<dbReference type="InterPro" id="IPR030678">
    <property type="entry name" value="Peptide/Ni-bd"/>
</dbReference>
<keyword evidence="7" id="KW-1185">Reference proteome</keyword>
<keyword evidence="3 4" id="KW-0732">Signal</keyword>
<dbReference type="GO" id="GO:0015833">
    <property type="term" value="P:peptide transport"/>
    <property type="evidence" value="ECO:0007669"/>
    <property type="project" value="TreeGrafter"/>
</dbReference>
<dbReference type="Gene3D" id="3.40.190.10">
    <property type="entry name" value="Periplasmic binding protein-like II"/>
    <property type="match status" value="1"/>
</dbReference>
<dbReference type="SUPFAM" id="SSF53850">
    <property type="entry name" value="Periplasmic binding protein-like II"/>
    <property type="match status" value="1"/>
</dbReference>
<evidence type="ECO:0000256" key="1">
    <source>
        <dbReference type="ARBA" id="ARBA00004418"/>
    </source>
</evidence>
<accession>A0A1I3MVI2</accession>
<proteinExistence type="inferred from homology"/>
<protein>
    <submittedName>
        <fullName evidence="6">Microcin C transport system substrate-binding protein</fullName>
    </submittedName>
</protein>
<dbReference type="GO" id="GO:1904680">
    <property type="term" value="F:peptide transmembrane transporter activity"/>
    <property type="evidence" value="ECO:0007669"/>
    <property type="project" value="TreeGrafter"/>
</dbReference>
<dbReference type="AlphaFoldDB" id="A0A1I3MVI2"/>
<reference evidence="7" key="1">
    <citation type="submission" date="2016-10" db="EMBL/GenBank/DDBJ databases">
        <authorList>
            <person name="Varghese N."/>
            <person name="Submissions S."/>
        </authorList>
    </citation>
    <scope>NUCLEOTIDE SEQUENCE [LARGE SCALE GENOMIC DNA]</scope>
    <source>
        <strain evidence="7">DSM 21857</strain>
    </source>
</reference>
<evidence type="ECO:0000256" key="2">
    <source>
        <dbReference type="ARBA" id="ARBA00005695"/>
    </source>
</evidence>
<feature type="chain" id="PRO_5017256362" evidence="4">
    <location>
        <begin position="29"/>
        <end position="622"/>
    </location>
</feature>
<dbReference type="STRING" id="1121003.SAMN03080618_01908"/>
<dbReference type="InterPro" id="IPR000914">
    <property type="entry name" value="SBP_5_dom"/>
</dbReference>
<evidence type="ECO:0000313" key="6">
    <source>
        <dbReference type="EMBL" id="SFJ01114.1"/>
    </source>
</evidence>
<dbReference type="RefSeq" id="WP_244523216.1">
    <property type="nucleotide sequence ID" value="NZ_FORF01000009.1"/>
</dbReference>
<dbReference type="GO" id="GO:0043190">
    <property type="term" value="C:ATP-binding cassette (ABC) transporter complex"/>
    <property type="evidence" value="ECO:0007669"/>
    <property type="project" value="InterPro"/>
</dbReference>
<evidence type="ECO:0000313" key="7">
    <source>
        <dbReference type="Proteomes" id="UP000242763"/>
    </source>
</evidence>
<dbReference type="InterPro" id="IPR039424">
    <property type="entry name" value="SBP_5"/>
</dbReference>
<evidence type="ECO:0000259" key="5">
    <source>
        <dbReference type="Pfam" id="PF00496"/>
    </source>
</evidence>
<dbReference type="CDD" id="cd08497">
    <property type="entry name" value="MbnE-like"/>
    <property type="match status" value="1"/>
</dbReference>
<dbReference type="GO" id="GO:0042884">
    <property type="term" value="P:microcin transport"/>
    <property type="evidence" value="ECO:0007669"/>
    <property type="project" value="TreeGrafter"/>
</dbReference>
<dbReference type="PIRSF" id="PIRSF002741">
    <property type="entry name" value="MppA"/>
    <property type="match status" value="1"/>
</dbReference>
<dbReference type="Pfam" id="PF00496">
    <property type="entry name" value="SBP_bac_5"/>
    <property type="match status" value="1"/>
</dbReference>
<comment type="subcellular location">
    <subcellularLocation>
        <location evidence="1">Periplasm</location>
    </subcellularLocation>
</comment>
<dbReference type="PROSITE" id="PS51318">
    <property type="entry name" value="TAT"/>
    <property type="match status" value="1"/>
</dbReference>
<evidence type="ECO:0000256" key="3">
    <source>
        <dbReference type="ARBA" id="ARBA00022729"/>
    </source>
</evidence>
<sequence length="622" mass="69880">MRRFNRRDVLAMGAGAMALPLLARDAFAQLATEKPLHGISVFGDLKYGPDFAHFDYVDPAALKGGRIVTQSPVRVFNQNFDTFDTLNMYVFRGNGAFGMPLTFASLMVSSSDETSSMYGYAAESVTISQDRLSWRFALHPDAAFHDGSKITAEDVVFTLTMLRDLGHENLASTLRAVAGVEALDERTVALTLTEDAGVATILAVAECPIFSKRWWDGRDFQASLSEAPLGSGPYRVGRFNFGAFIEFDRVDDHWASKRPVMVGRFNFDRVRYEYYRDRTASFEAFKAGLITFREEFTSRNWATDYNFPAVADGRVKLEDYPDGRPAGGQGWFFNLRRSKFADRRVRDALGLMFDFEWTNANIMYNSFERSNSFFENSEGKAAGMPDAAELALLEPFRDQLDPSVFEEAYVAPVSDGSGRDRARARAALNLLQEAGCTLVDGRLMLPTGEQLTIEFLGNSDTFEPHHNAYIRNLRQIGVKASYRIVDAAQYALRLRDFDFDMVVSRFSMSPYPSPFIRMVFGSKGANSPGSFNMAGIANPAIDAILEKLIAAQSQEQFMVATRALDRIIRAERYVVFQWHKPAHWLAYWDYYDRPASGPRYDTGVLDTWWTRPDKIGASGMSG</sequence>
<dbReference type="InterPro" id="IPR006311">
    <property type="entry name" value="TAT_signal"/>
</dbReference>
<name>A0A1I3MVI2_9HYPH</name>
<dbReference type="PANTHER" id="PTHR30290">
    <property type="entry name" value="PERIPLASMIC BINDING COMPONENT OF ABC TRANSPORTER"/>
    <property type="match status" value="1"/>
</dbReference>
<feature type="domain" description="Solute-binding protein family 5" evidence="5">
    <location>
        <begin position="121"/>
        <end position="525"/>
    </location>
</feature>
<dbReference type="Gene3D" id="3.10.105.10">
    <property type="entry name" value="Dipeptide-binding Protein, Domain 3"/>
    <property type="match status" value="1"/>
</dbReference>
<organism evidence="6 7">
    <name type="scientific">Aquamicrobium aerolatum DSM 21857</name>
    <dbReference type="NCBI Taxonomy" id="1121003"/>
    <lineage>
        <taxon>Bacteria</taxon>
        <taxon>Pseudomonadati</taxon>
        <taxon>Pseudomonadota</taxon>
        <taxon>Alphaproteobacteria</taxon>
        <taxon>Hyphomicrobiales</taxon>
        <taxon>Phyllobacteriaceae</taxon>
        <taxon>Aerobium</taxon>
    </lineage>
</organism>